<dbReference type="Proteomes" id="UP000799770">
    <property type="component" value="Unassembled WGS sequence"/>
</dbReference>
<reference evidence="2" key="1">
    <citation type="journal article" date="2020" name="Stud. Mycol.">
        <title>101 Dothideomycetes genomes: a test case for predicting lifestyles and emergence of pathogens.</title>
        <authorList>
            <person name="Haridas S."/>
            <person name="Albert R."/>
            <person name="Binder M."/>
            <person name="Bloem J."/>
            <person name="Labutti K."/>
            <person name="Salamov A."/>
            <person name="Andreopoulos B."/>
            <person name="Baker S."/>
            <person name="Barry K."/>
            <person name="Bills G."/>
            <person name="Bluhm B."/>
            <person name="Cannon C."/>
            <person name="Castanera R."/>
            <person name="Culley D."/>
            <person name="Daum C."/>
            <person name="Ezra D."/>
            <person name="Gonzalez J."/>
            <person name="Henrissat B."/>
            <person name="Kuo A."/>
            <person name="Liang C."/>
            <person name="Lipzen A."/>
            <person name="Lutzoni F."/>
            <person name="Magnuson J."/>
            <person name="Mondo S."/>
            <person name="Nolan M."/>
            <person name="Ohm R."/>
            <person name="Pangilinan J."/>
            <person name="Park H.-J."/>
            <person name="Ramirez L."/>
            <person name="Alfaro M."/>
            <person name="Sun H."/>
            <person name="Tritt A."/>
            <person name="Yoshinaga Y."/>
            <person name="Zwiers L.-H."/>
            <person name="Turgeon B."/>
            <person name="Goodwin S."/>
            <person name="Spatafora J."/>
            <person name="Crous P."/>
            <person name="Grigoriev I."/>
        </authorList>
    </citation>
    <scope>NUCLEOTIDE SEQUENCE</scope>
    <source>
        <strain evidence="2">CBS 627.86</strain>
    </source>
</reference>
<organism evidence="2 3">
    <name type="scientific">Lophiotrema nucula</name>
    <dbReference type="NCBI Taxonomy" id="690887"/>
    <lineage>
        <taxon>Eukaryota</taxon>
        <taxon>Fungi</taxon>
        <taxon>Dikarya</taxon>
        <taxon>Ascomycota</taxon>
        <taxon>Pezizomycotina</taxon>
        <taxon>Dothideomycetes</taxon>
        <taxon>Pleosporomycetidae</taxon>
        <taxon>Pleosporales</taxon>
        <taxon>Lophiotremataceae</taxon>
        <taxon>Lophiotrema</taxon>
    </lineage>
</organism>
<dbReference type="EMBL" id="ML977322">
    <property type="protein sequence ID" value="KAF2115969.1"/>
    <property type="molecule type" value="Genomic_DNA"/>
</dbReference>
<evidence type="ECO:0000313" key="3">
    <source>
        <dbReference type="Proteomes" id="UP000799770"/>
    </source>
</evidence>
<proteinExistence type="predicted"/>
<feature type="signal peptide" evidence="1">
    <location>
        <begin position="1"/>
        <end position="22"/>
    </location>
</feature>
<keyword evidence="1" id="KW-0732">Signal</keyword>
<keyword evidence="3" id="KW-1185">Reference proteome</keyword>
<gene>
    <name evidence="2" type="ORF">BDV96DRAFT_631813</name>
</gene>
<sequence length="215" mass="23599">MFITSSFNAFATGLAIIGTVTAVEFGQNDCHLNPWINATSSSYANSYLQVNGSIHEYGLSYGTYFCAMKVQDGKLQKDWLVNSLDFWAASDDSHINAIQVGYQNGEKTTVIGTTGDQDKKTTITWDPATQYVYTLGTDPQEGNLKGISIRIPPADPVDVGERLEKEFATWGTGTLVGLDGYVDDNGLENLNFFILPKTCATENEPDRKDCNGQWP</sequence>
<name>A0A6A5Z8X4_9PLEO</name>
<evidence type="ECO:0000313" key="2">
    <source>
        <dbReference type="EMBL" id="KAF2115969.1"/>
    </source>
</evidence>
<protein>
    <submittedName>
        <fullName evidence="2">Uncharacterized protein</fullName>
    </submittedName>
</protein>
<accession>A0A6A5Z8X4</accession>
<feature type="chain" id="PRO_5025381181" evidence="1">
    <location>
        <begin position="23"/>
        <end position="215"/>
    </location>
</feature>
<evidence type="ECO:0000256" key="1">
    <source>
        <dbReference type="SAM" id="SignalP"/>
    </source>
</evidence>
<dbReference type="AlphaFoldDB" id="A0A6A5Z8X4"/>